<evidence type="ECO:0000256" key="1">
    <source>
        <dbReference type="SAM" id="MobiDB-lite"/>
    </source>
</evidence>
<evidence type="ECO:0000313" key="2">
    <source>
        <dbReference type="EMBL" id="GMN40195.1"/>
    </source>
</evidence>
<keyword evidence="3" id="KW-1185">Reference proteome</keyword>
<accession>A0AA88D1A9</accession>
<proteinExistence type="predicted"/>
<evidence type="ECO:0000313" key="3">
    <source>
        <dbReference type="Proteomes" id="UP001187192"/>
    </source>
</evidence>
<sequence length="178" mass="19781">MLSVSIRVRPPPVQALILDSEREVEQHRHERHAAVQSRRQDVVVPLPPPLPVPENEEVEHRPHRDPRRVVERRGGRHVGGGAEEHGEVDEGDPVLLWEQFVEGPDQERAKDSAEEEPIEGGIFPERAEDALRADQPPDHGGIEEDVVARARPGVVPVVAYAFHGGEKPPCNAYVYCPG</sequence>
<name>A0AA88D1A9_FICCA</name>
<comment type="caution">
    <text evidence="2">The sequence shown here is derived from an EMBL/GenBank/DDBJ whole genome shotgun (WGS) entry which is preliminary data.</text>
</comment>
<dbReference type="Proteomes" id="UP001187192">
    <property type="component" value="Unassembled WGS sequence"/>
</dbReference>
<feature type="compositionally biased region" description="Basic and acidic residues" evidence="1">
    <location>
        <begin position="58"/>
        <end position="73"/>
    </location>
</feature>
<gene>
    <name evidence="2" type="ORF">TIFTF001_009417</name>
</gene>
<dbReference type="AlphaFoldDB" id="A0AA88D1A9"/>
<reference evidence="2" key="1">
    <citation type="submission" date="2023-07" db="EMBL/GenBank/DDBJ databases">
        <title>draft genome sequence of fig (Ficus carica).</title>
        <authorList>
            <person name="Takahashi T."/>
            <person name="Nishimura K."/>
        </authorList>
    </citation>
    <scope>NUCLEOTIDE SEQUENCE</scope>
</reference>
<dbReference type="EMBL" id="BTGU01000010">
    <property type="protein sequence ID" value="GMN40195.1"/>
    <property type="molecule type" value="Genomic_DNA"/>
</dbReference>
<organism evidence="2 3">
    <name type="scientific">Ficus carica</name>
    <name type="common">Common fig</name>
    <dbReference type="NCBI Taxonomy" id="3494"/>
    <lineage>
        <taxon>Eukaryota</taxon>
        <taxon>Viridiplantae</taxon>
        <taxon>Streptophyta</taxon>
        <taxon>Embryophyta</taxon>
        <taxon>Tracheophyta</taxon>
        <taxon>Spermatophyta</taxon>
        <taxon>Magnoliopsida</taxon>
        <taxon>eudicotyledons</taxon>
        <taxon>Gunneridae</taxon>
        <taxon>Pentapetalae</taxon>
        <taxon>rosids</taxon>
        <taxon>fabids</taxon>
        <taxon>Rosales</taxon>
        <taxon>Moraceae</taxon>
        <taxon>Ficeae</taxon>
        <taxon>Ficus</taxon>
    </lineage>
</organism>
<protein>
    <submittedName>
        <fullName evidence="2">Uncharacterized protein</fullName>
    </submittedName>
</protein>
<feature type="region of interest" description="Disordered" evidence="1">
    <location>
        <begin position="23"/>
        <end position="125"/>
    </location>
</feature>